<evidence type="ECO:0000256" key="2">
    <source>
        <dbReference type="ARBA" id="ARBA00006081"/>
    </source>
</evidence>
<feature type="domain" description="Tify" evidence="7">
    <location>
        <begin position="314"/>
        <end position="347"/>
    </location>
</feature>
<feature type="region of interest" description="Disordered" evidence="5">
    <location>
        <begin position="19"/>
        <end position="100"/>
    </location>
</feature>
<dbReference type="InterPro" id="IPR031307">
    <property type="entry name" value="Ninja_fam"/>
</dbReference>
<dbReference type="PANTHER" id="PTHR31413">
    <property type="entry name" value="AFP HOMOLOG 2"/>
    <property type="match status" value="1"/>
</dbReference>
<evidence type="ECO:0000259" key="7">
    <source>
        <dbReference type="Pfam" id="PF16135"/>
    </source>
</evidence>
<dbReference type="SMR" id="A0A445L9H3"/>
<evidence type="ECO:0000259" key="6">
    <source>
        <dbReference type="Pfam" id="PF07897"/>
    </source>
</evidence>
<feature type="compositionally biased region" description="Basic and acidic residues" evidence="5">
    <location>
        <begin position="22"/>
        <end position="93"/>
    </location>
</feature>
<proteinExistence type="inferred from homology"/>
<dbReference type="GO" id="GO:0005634">
    <property type="term" value="C:nucleus"/>
    <property type="evidence" value="ECO:0007669"/>
    <property type="project" value="UniProtKB-SubCell"/>
</dbReference>
<dbReference type="Pfam" id="PF16135">
    <property type="entry name" value="TDBD"/>
    <property type="match status" value="1"/>
</dbReference>
<comment type="similarity">
    <text evidence="2 4">Belongs to the Ninja family.</text>
</comment>
<dbReference type="GO" id="GO:0045892">
    <property type="term" value="P:negative regulation of DNA-templated transcription"/>
    <property type="evidence" value="ECO:0007669"/>
    <property type="project" value="TreeGrafter"/>
</dbReference>
<evidence type="ECO:0000256" key="5">
    <source>
        <dbReference type="SAM" id="MobiDB-lite"/>
    </source>
</evidence>
<feature type="region of interest" description="Disordered" evidence="5">
    <location>
        <begin position="151"/>
        <end position="229"/>
    </location>
</feature>
<dbReference type="InterPro" id="IPR012463">
    <property type="entry name" value="Ninja_motif"/>
</dbReference>
<protein>
    <recommendedName>
        <fullName evidence="4">Ninja-family protein</fullName>
    </recommendedName>
    <alternativeName>
        <fullName evidence="4">ABI-binding protein</fullName>
    </alternativeName>
</protein>
<evidence type="ECO:0000256" key="3">
    <source>
        <dbReference type="ARBA" id="ARBA00023242"/>
    </source>
</evidence>
<dbReference type="Pfam" id="PF07897">
    <property type="entry name" value="EAR"/>
    <property type="match status" value="1"/>
</dbReference>
<comment type="subcellular location">
    <subcellularLocation>
        <location evidence="1 4">Nucleus</location>
    </subcellularLocation>
</comment>
<keyword evidence="9" id="KW-1185">Reference proteome</keyword>
<dbReference type="Gramene" id="XM_028369022.1">
    <property type="protein sequence ID" value="XP_028224823.1"/>
    <property type="gene ID" value="LOC114406334"/>
</dbReference>
<reference evidence="8 9" key="1">
    <citation type="submission" date="2018-09" db="EMBL/GenBank/DDBJ databases">
        <title>A high-quality reference genome of wild soybean provides a powerful tool to mine soybean genomes.</title>
        <authorList>
            <person name="Xie M."/>
            <person name="Chung C.Y.L."/>
            <person name="Li M.-W."/>
            <person name="Wong F.-L."/>
            <person name="Chan T.-F."/>
            <person name="Lam H.-M."/>
        </authorList>
    </citation>
    <scope>NUCLEOTIDE SEQUENCE [LARGE SCALE GENOMIC DNA]</scope>
    <source>
        <strain evidence="9">cv. W05</strain>
        <tissue evidence="8">Hypocotyl of etiolated seedlings</tissue>
    </source>
</reference>
<gene>
    <name evidence="8" type="ORF">D0Y65_006535</name>
</gene>
<feature type="domain" description="Ethylene-responsive binding factor-associated repression" evidence="6">
    <location>
        <begin position="3"/>
        <end position="36"/>
    </location>
</feature>
<comment type="function">
    <text evidence="4">Acts as a negative regulator of abscisic acid (ABA) response.</text>
</comment>
<dbReference type="InterPro" id="IPR032308">
    <property type="entry name" value="TDBD"/>
</dbReference>
<feature type="compositionally biased region" description="Polar residues" evidence="5">
    <location>
        <begin position="194"/>
        <end position="220"/>
    </location>
</feature>
<name>A0A445L9H3_GLYSO</name>
<feature type="compositionally biased region" description="Low complexity" evidence="5">
    <location>
        <begin position="157"/>
        <end position="176"/>
    </location>
</feature>
<dbReference type="AlphaFoldDB" id="A0A445L9H3"/>
<evidence type="ECO:0000256" key="4">
    <source>
        <dbReference type="RuleBase" id="RU369029"/>
    </source>
</evidence>
<accession>A0A445L9H3</accession>
<keyword evidence="3 4" id="KW-0539">Nucleus</keyword>
<dbReference type="Proteomes" id="UP000289340">
    <property type="component" value="Chromosome 3"/>
</dbReference>
<sequence length="354" mass="38407">MVEVEEIELDLALSIGGSFGKHTVEKPAPDSEARVSNSDSRDGMRVVVEPSDKHDIQALRRMEAKKKTEQKRERVREPSEPELKRDFKREKTEYGNGVSGAWNATTTPFDLHQFPTVQYLPLNNGSPLPCWVGGEKIVGAGVDGVNGGRGGNIKAQSNGSSRCSSSVVSDYQSSSGEDGGSTDSHSHSVHSLAEPTQLNTSKETISIGTQPEESVVSASSHPIMRPKQGNNTITTIQEMKHIAKEKTQEPIILPIIDLKPLSNENITKVEIMGKTPKPLSQTSSSLPQMPYVFTKGDNGRTVNGFLYRYTKSEVSIVCVCHGSTFSPAEFVQHAGGTDTTHPLRHITVIPSAFG</sequence>
<dbReference type="PANTHER" id="PTHR31413:SF15">
    <property type="entry name" value="NINJA-FAMILY PROTEIN"/>
    <property type="match status" value="1"/>
</dbReference>
<evidence type="ECO:0000313" key="9">
    <source>
        <dbReference type="Proteomes" id="UP000289340"/>
    </source>
</evidence>
<organism evidence="8 9">
    <name type="scientific">Glycine soja</name>
    <name type="common">Wild soybean</name>
    <dbReference type="NCBI Taxonomy" id="3848"/>
    <lineage>
        <taxon>Eukaryota</taxon>
        <taxon>Viridiplantae</taxon>
        <taxon>Streptophyta</taxon>
        <taxon>Embryophyta</taxon>
        <taxon>Tracheophyta</taxon>
        <taxon>Spermatophyta</taxon>
        <taxon>Magnoliopsida</taxon>
        <taxon>eudicotyledons</taxon>
        <taxon>Gunneridae</taxon>
        <taxon>Pentapetalae</taxon>
        <taxon>rosids</taxon>
        <taxon>fabids</taxon>
        <taxon>Fabales</taxon>
        <taxon>Fabaceae</taxon>
        <taxon>Papilionoideae</taxon>
        <taxon>50 kb inversion clade</taxon>
        <taxon>NPAAA clade</taxon>
        <taxon>indigoferoid/millettioid clade</taxon>
        <taxon>Phaseoleae</taxon>
        <taxon>Glycine</taxon>
        <taxon>Glycine subgen. Soja</taxon>
    </lineage>
</organism>
<evidence type="ECO:0000256" key="1">
    <source>
        <dbReference type="ARBA" id="ARBA00004123"/>
    </source>
</evidence>
<evidence type="ECO:0000313" key="8">
    <source>
        <dbReference type="EMBL" id="RZC19738.1"/>
    </source>
</evidence>
<dbReference type="GO" id="GO:0007165">
    <property type="term" value="P:signal transduction"/>
    <property type="evidence" value="ECO:0007669"/>
    <property type="project" value="InterPro"/>
</dbReference>
<dbReference type="EMBL" id="QZWG01000003">
    <property type="protein sequence ID" value="RZC19738.1"/>
    <property type="molecule type" value="Genomic_DNA"/>
</dbReference>
<comment type="caution">
    <text evidence="8">The sequence shown here is derived from an EMBL/GenBank/DDBJ whole genome shotgun (WGS) entry which is preliminary data.</text>
</comment>